<feature type="transmembrane region" description="Helical" evidence="7">
    <location>
        <begin position="72"/>
        <end position="98"/>
    </location>
</feature>
<evidence type="ECO:0000256" key="5">
    <source>
        <dbReference type="ARBA" id="ARBA00022989"/>
    </source>
</evidence>
<evidence type="ECO:0000256" key="6">
    <source>
        <dbReference type="ARBA" id="ARBA00023136"/>
    </source>
</evidence>
<keyword evidence="6 7" id="KW-0472">Membrane</keyword>
<dbReference type="Pfam" id="PF00528">
    <property type="entry name" value="BPD_transp_1"/>
    <property type="match status" value="1"/>
</dbReference>
<evidence type="ECO:0000313" key="10">
    <source>
        <dbReference type="Proteomes" id="UP001314681"/>
    </source>
</evidence>
<gene>
    <name evidence="9" type="ORF">KTH90_23830</name>
</gene>
<sequence length="290" mass="32136">MKKKITAIDVFSYGFISALTLVSLLPMLMIVVASFTDNNTILREGYSFFPKQWSAHAYLYIFASGGDVVRSYGVTVLITAVGSGAGLFVTALAGYVLNCKKFKYRNKFSFFFYFTTLFSGGLVPFYIMVATVLGLKDSLLAVILPGLTSPFLIIIMRSFITTTIPDSLMESMRMDGATDFTIFGRLVLPLMKPALATVGLFLALNYWNGWYLPMLFLNRPRDFPIQYYLHTMMSVQRMAATSGAAVQGMQFPGESIKMAMAVAATAPILFAYPFVQRYFVEGLTVGAVKE</sequence>
<feature type="transmembrane region" description="Helical" evidence="7">
    <location>
        <begin position="180"/>
        <end position="207"/>
    </location>
</feature>
<feature type="transmembrane region" description="Helical" evidence="7">
    <location>
        <begin position="12"/>
        <end position="35"/>
    </location>
</feature>
<evidence type="ECO:0000313" key="9">
    <source>
        <dbReference type="EMBL" id="MBU9729024.1"/>
    </source>
</evidence>
<keyword evidence="10" id="KW-1185">Reference proteome</keyword>
<dbReference type="SUPFAM" id="SSF161098">
    <property type="entry name" value="MetI-like"/>
    <property type="match status" value="1"/>
</dbReference>
<dbReference type="EMBL" id="JAHQCX010000027">
    <property type="protein sequence ID" value="MBU9729024.1"/>
    <property type="molecule type" value="Genomic_DNA"/>
</dbReference>
<feature type="transmembrane region" description="Helical" evidence="7">
    <location>
        <begin position="110"/>
        <end position="133"/>
    </location>
</feature>
<feature type="transmembrane region" description="Helical" evidence="7">
    <location>
        <begin position="258"/>
        <end position="275"/>
    </location>
</feature>
<dbReference type="RefSeq" id="WP_158354625.1">
    <property type="nucleotide sequence ID" value="NZ_JAHQCX010000027.1"/>
</dbReference>
<reference evidence="9 10" key="1">
    <citation type="submission" date="2021-06" db="EMBL/GenBank/DDBJ databases">
        <title>Description of novel taxa of the family Lachnospiraceae.</title>
        <authorList>
            <person name="Chaplin A.V."/>
            <person name="Sokolova S.R."/>
            <person name="Pikina A.P."/>
            <person name="Korzhanova M."/>
            <person name="Belova V."/>
            <person name="Korostin D."/>
            <person name="Efimov B.A."/>
        </authorList>
    </citation>
    <scope>NUCLEOTIDE SEQUENCE [LARGE SCALE GENOMIC DNA]</scope>
    <source>
        <strain evidence="9 10">ASD4241</strain>
    </source>
</reference>
<accession>A0ABS6KEX8</accession>
<keyword evidence="4 7" id="KW-0812">Transmembrane</keyword>
<evidence type="ECO:0000259" key="8">
    <source>
        <dbReference type="PROSITE" id="PS50928"/>
    </source>
</evidence>
<dbReference type="PANTHER" id="PTHR43744:SF9">
    <property type="entry name" value="POLYGALACTURONAN_RHAMNOGALACTURONAN TRANSPORT SYSTEM PERMEASE PROTEIN YTCP"/>
    <property type="match status" value="1"/>
</dbReference>
<dbReference type="Gene3D" id="1.10.3720.10">
    <property type="entry name" value="MetI-like"/>
    <property type="match status" value="1"/>
</dbReference>
<dbReference type="Proteomes" id="UP001314681">
    <property type="component" value="Unassembled WGS sequence"/>
</dbReference>
<organism evidence="9 10">
    <name type="scientific">Diplocloster modestus</name>
    <dbReference type="NCBI Taxonomy" id="2850322"/>
    <lineage>
        <taxon>Bacteria</taxon>
        <taxon>Bacillati</taxon>
        <taxon>Bacillota</taxon>
        <taxon>Clostridia</taxon>
        <taxon>Lachnospirales</taxon>
        <taxon>Lachnospiraceae</taxon>
        <taxon>Diplocloster</taxon>
    </lineage>
</organism>
<proteinExistence type="inferred from homology"/>
<evidence type="ECO:0000256" key="1">
    <source>
        <dbReference type="ARBA" id="ARBA00004651"/>
    </source>
</evidence>
<keyword evidence="5 7" id="KW-1133">Transmembrane helix</keyword>
<comment type="subcellular location">
    <subcellularLocation>
        <location evidence="1 7">Cell membrane</location>
        <topology evidence="1 7">Multi-pass membrane protein</topology>
    </subcellularLocation>
</comment>
<protein>
    <submittedName>
        <fullName evidence="9">Carbohydrate ABC transporter permease</fullName>
    </submittedName>
</protein>
<dbReference type="InterPro" id="IPR000515">
    <property type="entry name" value="MetI-like"/>
</dbReference>
<name>A0ABS6KEX8_9FIRM</name>
<evidence type="ECO:0000256" key="7">
    <source>
        <dbReference type="RuleBase" id="RU363032"/>
    </source>
</evidence>
<keyword evidence="3" id="KW-1003">Cell membrane</keyword>
<dbReference type="PROSITE" id="PS50928">
    <property type="entry name" value="ABC_TM1"/>
    <property type="match status" value="1"/>
</dbReference>
<evidence type="ECO:0000256" key="4">
    <source>
        <dbReference type="ARBA" id="ARBA00022692"/>
    </source>
</evidence>
<feature type="domain" description="ABC transmembrane type-1" evidence="8">
    <location>
        <begin position="72"/>
        <end position="275"/>
    </location>
</feature>
<keyword evidence="2 7" id="KW-0813">Transport</keyword>
<dbReference type="CDD" id="cd06261">
    <property type="entry name" value="TM_PBP2"/>
    <property type="match status" value="1"/>
</dbReference>
<evidence type="ECO:0000256" key="2">
    <source>
        <dbReference type="ARBA" id="ARBA00022448"/>
    </source>
</evidence>
<evidence type="ECO:0000256" key="3">
    <source>
        <dbReference type="ARBA" id="ARBA00022475"/>
    </source>
</evidence>
<comment type="similarity">
    <text evidence="7">Belongs to the binding-protein-dependent transport system permease family.</text>
</comment>
<dbReference type="InterPro" id="IPR035906">
    <property type="entry name" value="MetI-like_sf"/>
</dbReference>
<comment type="caution">
    <text evidence="9">The sequence shown here is derived from an EMBL/GenBank/DDBJ whole genome shotgun (WGS) entry which is preliminary data.</text>
</comment>
<feature type="transmembrane region" description="Helical" evidence="7">
    <location>
        <begin position="139"/>
        <end position="160"/>
    </location>
</feature>
<dbReference type="PANTHER" id="PTHR43744">
    <property type="entry name" value="ABC TRANSPORTER PERMEASE PROTEIN MG189-RELATED-RELATED"/>
    <property type="match status" value="1"/>
</dbReference>